<evidence type="ECO:0000313" key="2">
    <source>
        <dbReference type="Proteomes" id="UP001058461"/>
    </source>
</evidence>
<evidence type="ECO:0000313" key="1">
    <source>
        <dbReference type="EMBL" id="UTW12941.1"/>
    </source>
</evidence>
<proteinExistence type="predicted"/>
<dbReference type="Proteomes" id="UP001058461">
    <property type="component" value="Chromosome"/>
</dbReference>
<organism evidence="1 2">
    <name type="scientific">Marinobacterium rhizophilum</name>
    <dbReference type="NCBI Taxonomy" id="420402"/>
    <lineage>
        <taxon>Bacteria</taxon>
        <taxon>Pseudomonadati</taxon>
        <taxon>Pseudomonadota</taxon>
        <taxon>Gammaproteobacteria</taxon>
        <taxon>Oceanospirillales</taxon>
        <taxon>Oceanospirillaceae</taxon>
        <taxon>Marinobacterium</taxon>
    </lineage>
</organism>
<dbReference type="Pfam" id="PF05069">
    <property type="entry name" value="Phage_tail_S"/>
    <property type="match status" value="1"/>
</dbReference>
<dbReference type="RefSeq" id="WP_255855086.1">
    <property type="nucleotide sequence ID" value="NZ_CP073347.1"/>
</dbReference>
<protein>
    <submittedName>
        <fullName evidence="1">Phage virion morphogenesis protein</fullName>
    </submittedName>
</protein>
<keyword evidence="2" id="KW-1185">Reference proteome</keyword>
<dbReference type="EMBL" id="CP073347">
    <property type="protein sequence ID" value="UTW12941.1"/>
    <property type="molecule type" value="Genomic_DNA"/>
</dbReference>
<name>A0ABY5HM30_9GAMM</name>
<gene>
    <name evidence="1" type="ORF">KDW95_04505</name>
</gene>
<reference evidence="1" key="1">
    <citation type="submission" date="2021-04" db="EMBL/GenBank/DDBJ databases">
        <title>Oceanospirillales bacteria with DddD are important DMSP degraders in coastal seawater.</title>
        <authorList>
            <person name="Liu J."/>
        </authorList>
    </citation>
    <scope>NUCLEOTIDE SEQUENCE</scope>
    <source>
        <strain evidence="1">D13-1</strain>
    </source>
</reference>
<accession>A0ABY5HM30</accession>
<sequence>MAGARTRIENSLSVEYDDGNLQSTINRLIALTSDLTPVNIEIAEYLHRRTRDHFDSEQGPDGVAWAKVSPATQAQKDQGYNIGGSRTALPIPGKTLHGATLHLRDTLYPFWGKDEAGVSTGPATQDYAAAHQFGTQGMQIQVPAHQRLVTQAFGQMLKFPVWSNVRAHSFAGNTPARPYLGLGKDDEREVLEILEDEILSMMLGA</sequence>
<dbReference type="InterPro" id="IPR006522">
    <property type="entry name" value="Phage_virion_morphogenesis"/>
</dbReference>